<proteinExistence type="predicted"/>
<keyword evidence="1" id="KW-0812">Transmembrane</keyword>
<evidence type="ECO:0000256" key="1">
    <source>
        <dbReference type="SAM" id="Phobius"/>
    </source>
</evidence>
<evidence type="ECO:0000313" key="2">
    <source>
        <dbReference type="EMBL" id="MBW77065.1"/>
    </source>
</evidence>
<keyword evidence="1" id="KW-1133">Transmembrane helix</keyword>
<reference evidence="2" key="1">
    <citation type="submission" date="2018-01" db="EMBL/GenBank/DDBJ databases">
        <title>An insight into the sialome of Amazonian anophelines.</title>
        <authorList>
            <person name="Ribeiro J.M."/>
            <person name="Scarpassa V."/>
            <person name="Calvo E."/>
        </authorList>
    </citation>
    <scope>NUCLEOTIDE SEQUENCE</scope>
</reference>
<dbReference type="EMBL" id="GGFL01012887">
    <property type="protein sequence ID" value="MBW77065.1"/>
    <property type="molecule type" value="Transcribed_RNA"/>
</dbReference>
<accession>A0A2M4DHQ8</accession>
<protein>
    <submittedName>
        <fullName evidence="2">Uncharacterized protein</fullName>
    </submittedName>
</protein>
<name>A0A2M4DHQ8_ANODA</name>
<feature type="transmembrane region" description="Helical" evidence="1">
    <location>
        <begin position="33"/>
        <end position="53"/>
    </location>
</feature>
<organism evidence="2">
    <name type="scientific">Anopheles darlingi</name>
    <name type="common">Mosquito</name>
    <dbReference type="NCBI Taxonomy" id="43151"/>
    <lineage>
        <taxon>Eukaryota</taxon>
        <taxon>Metazoa</taxon>
        <taxon>Ecdysozoa</taxon>
        <taxon>Arthropoda</taxon>
        <taxon>Hexapoda</taxon>
        <taxon>Insecta</taxon>
        <taxon>Pterygota</taxon>
        <taxon>Neoptera</taxon>
        <taxon>Endopterygota</taxon>
        <taxon>Diptera</taxon>
        <taxon>Nematocera</taxon>
        <taxon>Culicoidea</taxon>
        <taxon>Culicidae</taxon>
        <taxon>Anophelinae</taxon>
        <taxon>Anopheles</taxon>
    </lineage>
</organism>
<dbReference type="AlphaFoldDB" id="A0A2M4DHQ8"/>
<sequence>MLISSQHALVTVTLCASYGTTLAISVASLTRGILFAGTIAAFSIGGAAARFRVPVTLGFEQAKQSYYKTWLHY</sequence>
<keyword evidence="1" id="KW-0472">Membrane</keyword>